<accession>A0A1E7FVK2</accession>
<dbReference type="InterPro" id="IPR041591">
    <property type="entry name" value="OCRE"/>
</dbReference>
<evidence type="ECO:0000259" key="4">
    <source>
        <dbReference type="Pfam" id="PF17780"/>
    </source>
</evidence>
<dbReference type="Pfam" id="PF17780">
    <property type="entry name" value="OCRE"/>
    <property type="match status" value="1"/>
</dbReference>
<dbReference type="OrthoDB" id="439808at2759"/>
<dbReference type="AlphaFoldDB" id="A0A1E7FVK2"/>
<feature type="domain" description="OCRE" evidence="4">
    <location>
        <begin position="83"/>
        <end position="127"/>
    </location>
</feature>
<proteinExistence type="predicted"/>
<comment type="subcellular location">
    <subcellularLocation>
        <location evidence="1">Nucleus</location>
    </subcellularLocation>
</comment>
<keyword evidence="6" id="KW-1185">Reference proteome</keyword>
<dbReference type="PANTHER" id="PTHR13948">
    <property type="entry name" value="RNA-BINDING PROTEIN"/>
    <property type="match status" value="1"/>
</dbReference>
<dbReference type="GO" id="GO:0005634">
    <property type="term" value="C:nucleus"/>
    <property type="evidence" value="ECO:0007669"/>
    <property type="project" value="UniProtKB-SubCell"/>
</dbReference>
<feature type="compositionally biased region" description="Low complexity" evidence="3">
    <location>
        <begin position="422"/>
        <end position="439"/>
    </location>
</feature>
<feature type="compositionally biased region" description="Low complexity" evidence="3">
    <location>
        <begin position="41"/>
        <end position="50"/>
    </location>
</feature>
<dbReference type="Proteomes" id="UP000095751">
    <property type="component" value="Unassembled WGS sequence"/>
</dbReference>
<sequence>MENREYRSMSRDGRGDSQRFAHRKSNNNYDDNDNNDDRYPFYDNDNGNTNDDYDVRGRRRITEKDNKQQRKPNEWPPSFENDGSAFVFDSRSAMFYESISDFFYDPKSKLYYGNKESSYFRYDETKEPPFVQVQKMTTEQLEQHEDNGGAVVVKNDGNNNSNQKTSKPKIAIKLKTIKLKTKKVKSSSLTAVVTASSSTCSTAEATTTISKVKKEQIANIEKWIKKGVESKQNNNNVTTTSSNSIEKATNKAVETISATKVRTTAKGKPICILCKRKFPNLDKLRLHEKSSDLHKQNVLKLQEKQQLQQQQQQKKEEGDDTKRKTDNKVVANTNTSTTSVGYTDRAEKRRRLHGSDLSAPANGIPSFRRRLPNEKSVLQFVESSQRQESISTTTTAPGSDPLNETNVGHQMLQRMGWKEKSSSTTASSSSDQIQQQQEQNRNTSDNDNLRKEWDRIEAMAANNNNSRPYGRSNSKNGIG</sequence>
<evidence type="ECO:0000313" key="5">
    <source>
        <dbReference type="EMBL" id="OEU22179.1"/>
    </source>
</evidence>
<dbReference type="KEGG" id="fcy:FRACYDRAFT_258954"/>
<evidence type="ECO:0000256" key="1">
    <source>
        <dbReference type="ARBA" id="ARBA00004123"/>
    </source>
</evidence>
<dbReference type="EMBL" id="KV784353">
    <property type="protein sequence ID" value="OEU22179.1"/>
    <property type="molecule type" value="Genomic_DNA"/>
</dbReference>
<dbReference type="PANTHER" id="PTHR13948:SF3">
    <property type="entry name" value="FI21118P1"/>
    <property type="match status" value="1"/>
</dbReference>
<dbReference type="GO" id="GO:0003723">
    <property type="term" value="F:RNA binding"/>
    <property type="evidence" value="ECO:0007669"/>
    <property type="project" value="TreeGrafter"/>
</dbReference>
<organism evidence="5 6">
    <name type="scientific">Fragilariopsis cylindrus CCMP1102</name>
    <dbReference type="NCBI Taxonomy" id="635003"/>
    <lineage>
        <taxon>Eukaryota</taxon>
        <taxon>Sar</taxon>
        <taxon>Stramenopiles</taxon>
        <taxon>Ochrophyta</taxon>
        <taxon>Bacillariophyta</taxon>
        <taxon>Bacillariophyceae</taxon>
        <taxon>Bacillariophycidae</taxon>
        <taxon>Bacillariales</taxon>
        <taxon>Bacillariaceae</taxon>
        <taxon>Fragilariopsis</taxon>
    </lineage>
</organism>
<feature type="compositionally biased region" description="Polar residues" evidence="3">
    <location>
        <begin position="381"/>
        <end position="408"/>
    </location>
</feature>
<dbReference type="CDD" id="cd16074">
    <property type="entry name" value="OCRE"/>
    <property type="match status" value="1"/>
</dbReference>
<feature type="compositionally biased region" description="Basic and acidic residues" evidence="3">
    <location>
        <begin position="447"/>
        <end position="457"/>
    </location>
</feature>
<keyword evidence="2" id="KW-0539">Nucleus</keyword>
<evidence type="ECO:0000256" key="3">
    <source>
        <dbReference type="SAM" id="MobiDB-lite"/>
    </source>
</evidence>
<protein>
    <recommendedName>
        <fullName evidence="4">OCRE domain-containing protein</fullName>
    </recommendedName>
</protein>
<feature type="region of interest" description="Disordered" evidence="3">
    <location>
        <begin position="1"/>
        <end position="55"/>
    </location>
</feature>
<evidence type="ECO:0000313" key="6">
    <source>
        <dbReference type="Proteomes" id="UP000095751"/>
    </source>
</evidence>
<name>A0A1E7FVK2_9STRA</name>
<dbReference type="GO" id="GO:0000398">
    <property type="term" value="P:mRNA splicing, via spliceosome"/>
    <property type="evidence" value="ECO:0007669"/>
    <property type="project" value="TreeGrafter"/>
</dbReference>
<feature type="region of interest" description="Disordered" evidence="3">
    <location>
        <begin position="303"/>
        <end position="479"/>
    </location>
</feature>
<evidence type="ECO:0000256" key="2">
    <source>
        <dbReference type="ARBA" id="ARBA00023242"/>
    </source>
</evidence>
<dbReference type="InParanoid" id="A0A1E7FVK2"/>
<feature type="compositionally biased region" description="Basic and acidic residues" evidence="3">
    <location>
        <begin position="1"/>
        <end position="19"/>
    </location>
</feature>
<gene>
    <name evidence="5" type="ORF">FRACYDRAFT_258954</name>
</gene>
<reference evidence="5 6" key="1">
    <citation type="submission" date="2016-09" db="EMBL/GenBank/DDBJ databases">
        <title>Extensive genetic diversity and differential bi-allelic expression allows diatom success in the polar Southern Ocean.</title>
        <authorList>
            <consortium name="DOE Joint Genome Institute"/>
            <person name="Mock T."/>
            <person name="Otillar R.P."/>
            <person name="Strauss J."/>
            <person name="Dupont C."/>
            <person name="Frickenhaus S."/>
            <person name="Maumus F."/>
            <person name="Mcmullan M."/>
            <person name="Sanges R."/>
            <person name="Schmutz J."/>
            <person name="Toseland A."/>
            <person name="Valas R."/>
            <person name="Veluchamy A."/>
            <person name="Ward B.J."/>
            <person name="Allen A."/>
            <person name="Barry K."/>
            <person name="Falciatore A."/>
            <person name="Ferrante M."/>
            <person name="Fortunato A.E."/>
            <person name="Gloeckner G."/>
            <person name="Gruber A."/>
            <person name="Hipkin R."/>
            <person name="Janech M."/>
            <person name="Kroth P."/>
            <person name="Leese F."/>
            <person name="Lindquist E."/>
            <person name="Lyon B.R."/>
            <person name="Martin J."/>
            <person name="Mayer C."/>
            <person name="Parker M."/>
            <person name="Quesneville H."/>
            <person name="Raymond J."/>
            <person name="Uhlig C."/>
            <person name="Valentin K.U."/>
            <person name="Worden A.Z."/>
            <person name="Armbrust E.V."/>
            <person name="Bowler C."/>
            <person name="Green B."/>
            <person name="Moulton V."/>
            <person name="Van Oosterhout C."/>
            <person name="Grigoriev I."/>
        </authorList>
    </citation>
    <scope>NUCLEOTIDE SEQUENCE [LARGE SCALE GENOMIC DNA]</scope>
    <source>
        <strain evidence="5 6">CCMP1102</strain>
    </source>
</reference>
<feature type="compositionally biased region" description="Basic and acidic residues" evidence="3">
    <location>
        <begin position="313"/>
        <end position="327"/>
    </location>
</feature>
<feature type="compositionally biased region" description="Polar residues" evidence="3">
    <location>
        <begin position="461"/>
        <end position="479"/>
    </location>
</feature>